<dbReference type="Proteomes" id="UP000044602">
    <property type="component" value="Unassembled WGS sequence"/>
</dbReference>
<accession>A0A0G4MCM2</accession>
<dbReference type="AlphaFoldDB" id="A0A0G4MCM2"/>
<feature type="compositionally biased region" description="Polar residues" evidence="1">
    <location>
        <begin position="77"/>
        <end position="92"/>
    </location>
</feature>
<evidence type="ECO:0000256" key="1">
    <source>
        <dbReference type="SAM" id="MobiDB-lite"/>
    </source>
</evidence>
<organism evidence="2 3">
    <name type="scientific">Verticillium longisporum</name>
    <name type="common">Verticillium dahliae var. longisporum</name>
    <dbReference type="NCBI Taxonomy" id="100787"/>
    <lineage>
        <taxon>Eukaryota</taxon>
        <taxon>Fungi</taxon>
        <taxon>Dikarya</taxon>
        <taxon>Ascomycota</taxon>
        <taxon>Pezizomycotina</taxon>
        <taxon>Sordariomycetes</taxon>
        <taxon>Hypocreomycetidae</taxon>
        <taxon>Glomerellales</taxon>
        <taxon>Plectosphaerellaceae</taxon>
        <taxon>Verticillium</taxon>
    </lineage>
</organism>
<evidence type="ECO:0000313" key="3">
    <source>
        <dbReference type="Proteomes" id="UP000044602"/>
    </source>
</evidence>
<dbReference type="EMBL" id="CVQH01021974">
    <property type="protein sequence ID" value="CRK32052.1"/>
    <property type="molecule type" value="Genomic_DNA"/>
</dbReference>
<evidence type="ECO:0000313" key="2">
    <source>
        <dbReference type="EMBL" id="CRK32052.1"/>
    </source>
</evidence>
<feature type="compositionally biased region" description="Gly residues" evidence="1">
    <location>
        <begin position="12"/>
        <end position="26"/>
    </location>
</feature>
<proteinExistence type="predicted"/>
<protein>
    <submittedName>
        <fullName evidence="2">Uncharacterized protein</fullName>
    </submittedName>
</protein>
<dbReference type="STRING" id="100787.A0A0G4MCM2"/>
<keyword evidence="3" id="KW-1185">Reference proteome</keyword>
<name>A0A0G4MCM2_VERLO</name>
<feature type="non-terminal residue" evidence="2">
    <location>
        <position position="127"/>
    </location>
</feature>
<reference evidence="2 3" key="1">
    <citation type="submission" date="2015-05" db="EMBL/GenBank/DDBJ databases">
        <authorList>
            <person name="Wang D.B."/>
            <person name="Wang M."/>
        </authorList>
    </citation>
    <scope>NUCLEOTIDE SEQUENCE [LARGE SCALE GENOMIC DNA]</scope>
    <source>
        <strain evidence="2">VL1</strain>
    </source>
</reference>
<sequence length="127" mass="13053">MARQEQDNMGGMPRGDGATGPGGPGAPTGPNGQPFPETSPQGGRTGASPIPSDQMKRGTPQMNNAGIPSPLPEGAQSRGSPSTMNFMPNSMDPSMAPNFFSKDMQNIGGNMVPGAHMNGMRPHNGHP</sequence>
<gene>
    <name evidence="2" type="ORF">BN1708_018902</name>
</gene>
<feature type="region of interest" description="Disordered" evidence="1">
    <location>
        <begin position="1"/>
        <end position="127"/>
    </location>
</feature>